<name>W2UZ54_9RICK</name>
<dbReference type="AlphaFoldDB" id="W2UZ54"/>
<evidence type="ECO:0008006" key="3">
    <source>
        <dbReference type="Google" id="ProtNLM"/>
    </source>
</evidence>
<comment type="caution">
    <text evidence="1">The sequence shown here is derived from an EMBL/GenBank/DDBJ whole genome shotgun (WGS) entry which is preliminary data.</text>
</comment>
<gene>
    <name evidence="1" type="ORF">P857_710</name>
</gene>
<dbReference type="EMBL" id="AXCJ01000008">
    <property type="protein sequence ID" value="ETO91219.1"/>
    <property type="molecule type" value="Genomic_DNA"/>
</dbReference>
<protein>
    <recommendedName>
        <fullName evidence="3">Transposase</fullName>
    </recommendedName>
</protein>
<keyword evidence="2" id="KW-1185">Reference proteome</keyword>
<evidence type="ECO:0000313" key="2">
    <source>
        <dbReference type="Proteomes" id="UP000018951"/>
    </source>
</evidence>
<organism evidence="1 2">
    <name type="scientific">Candidatus Xenolissoclinum pacificiensis L6</name>
    <dbReference type="NCBI Taxonomy" id="1401685"/>
    <lineage>
        <taxon>Bacteria</taxon>
        <taxon>Pseudomonadati</taxon>
        <taxon>Pseudomonadota</taxon>
        <taxon>Alphaproteobacteria</taxon>
        <taxon>Rickettsiales</taxon>
        <taxon>Anaplasmataceae</taxon>
        <taxon>Candidatus Xenolissoclinum</taxon>
    </lineage>
</organism>
<sequence length="47" mass="5373">MYPEGLGCRVVGRILGFSNVAILNWIRFFGEIAKNKIKKSTSAFFRH</sequence>
<evidence type="ECO:0000313" key="1">
    <source>
        <dbReference type="EMBL" id="ETO91219.1"/>
    </source>
</evidence>
<proteinExistence type="predicted"/>
<accession>W2UZ54</accession>
<dbReference type="Proteomes" id="UP000018951">
    <property type="component" value="Unassembled WGS sequence"/>
</dbReference>
<reference evidence="1 2" key="1">
    <citation type="journal article" date="2013" name="PLoS ONE">
        <title>Bacterial endosymbiosis in a chordate host: long-term co-evolution and conservation of secondary metabolism.</title>
        <authorList>
            <person name="Kwan J.C."/>
            <person name="Schmidt E.W."/>
        </authorList>
    </citation>
    <scope>NUCLEOTIDE SEQUENCE [LARGE SCALE GENOMIC DNA]</scope>
    <source>
        <strain evidence="2">L6</strain>
    </source>
</reference>